<keyword evidence="4" id="KW-1185">Reference proteome</keyword>
<protein>
    <recommendedName>
        <fullName evidence="5">PPP4R2-domain-containing protein</fullName>
    </recommendedName>
</protein>
<evidence type="ECO:0008006" key="5">
    <source>
        <dbReference type="Google" id="ProtNLM"/>
    </source>
</evidence>
<feature type="compositionally biased region" description="Polar residues" evidence="2">
    <location>
        <begin position="260"/>
        <end position="276"/>
    </location>
</feature>
<dbReference type="PANTHER" id="PTHR16487">
    <property type="entry name" value="PPP4R2-RELATED PROTEIN"/>
    <property type="match status" value="1"/>
</dbReference>
<feature type="region of interest" description="Disordered" evidence="2">
    <location>
        <begin position="198"/>
        <end position="232"/>
    </location>
</feature>
<dbReference type="EMBL" id="JASNQZ010000015">
    <property type="protein sequence ID" value="KAL0947058.1"/>
    <property type="molecule type" value="Genomic_DNA"/>
</dbReference>
<feature type="compositionally biased region" description="Basic and acidic residues" evidence="2">
    <location>
        <begin position="280"/>
        <end position="310"/>
    </location>
</feature>
<organism evidence="3 4">
    <name type="scientific">Hohenbuehelia grisea</name>
    <dbReference type="NCBI Taxonomy" id="104357"/>
    <lineage>
        <taxon>Eukaryota</taxon>
        <taxon>Fungi</taxon>
        <taxon>Dikarya</taxon>
        <taxon>Basidiomycota</taxon>
        <taxon>Agaricomycotina</taxon>
        <taxon>Agaricomycetes</taxon>
        <taxon>Agaricomycetidae</taxon>
        <taxon>Agaricales</taxon>
        <taxon>Pleurotineae</taxon>
        <taxon>Pleurotaceae</taxon>
        <taxon>Hohenbuehelia</taxon>
    </lineage>
</organism>
<sequence>MPSTAEYQSDFEWIPDYDELLEQVASTDVVDFEWSKLRDIIKHKIDRNIAYFLSELGVRPDSPRPFTPVSFPSGGLKLAPFPPRRHTQTGMTTTAPINYMTEEQANDLKGHIFTQLHAFETNPPFTVQRLCELVVNPTDHYNCVGKYLRAVEKSILVTSTWDAFPVVADQSTEISLRSSIAVSGAAISSAPQTPLFSPIPFLHDDARRSKSRSPPPSPLALASAGPINDAHPDALETKALGLVDELDDPSPGHLSDHPTALSSVTTISAGSNTKPPVTSLEERFVKAETLDGDLTAKDTDKMDVDQKDVK</sequence>
<evidence type="ECO:0000313" key="4">
    <source>
        <dbReference type="Proteomes" id="UP001556367"/>
    </source>
</evidence>
<gene>
    <name evidence="3" type="ORF">HGRIS_013199</name>
</gene>
<dbReference type="Proteomes" id="UP001556367">
    <property type="component" value="Unassembled WGS sequence"/>
</dbReference>
<reference evidence="4" key="1">
    <citation type="submission" date="2024-06" db="EMBL/GenBank/DDBJ databases">
        <title>Multi-omics analyses provide insights into the biosynthesis of the anticancer antibiotic pleurotin in Hohenbuehelia grisea.</title>
        <authorList>
            <person name="Weaver J.A."/>
            <person name="Alberti F."/>
        </authorList>
    </citation>
    <scope>NUCLEOTIDE SEQUENCE [LARGE SCALE GENOMIC DNA]</scope>
    <source>
        <strain evidence="4">T-177</strain>
    </source>
</reference>
<comment type="caution">
    <text evidence="3">The sequence shown here is derived from an EMBL/GenBank/DDBJ whole genome shotgun (WGS) entry which is preliminary data.</text>
</comment>
<comment type="similarity">
    <text evidence="1">Belongs to the PPP4R2 family.</text>
</comment>
<dbReference type="InterPro" id="IPR015267">
    <property type="entry name" value="PPP4R2"/>
</dbReference>
<dbReference type="Pfam" id="PF09184">
    <property type="entry name" value="PPP4R2"/>
    <property type="match status" value="1"/>
</dbReference>
<dbReference type="PANTHER" id="PTHR16487:SF0">
    <property type="entry name" value="PROTEIN PHOSPHATASE 4 REGULATORY SUBUNIT 2-RELATED"/>
    <property type="match status" value="1"/>
</dbReference>
<feature type="region of interest" description="Disordered" evidence="2">
    <location>
        <begin position="244"/>
        <end position="310"/>
    </location>
</feature>
<name>A0ABR3IUW1_9AGAR</name>
<evidence type="ECO:0000313" key="3">
    <source>
        <dbReference type="EMBL" id="KAL0947058.1"/>
    </source>
</evidence>
<proteinExistence type="inferred from homology"/>
<accession>A0ABR3IUW1</accession>
<evidence type="ECO:0000256" key="1">
    <source>
        <dbReference type="ARBA" id="ARBA00009207"/>
    </source>
</evidence>
<evidence type="ECO:0000256" key="2">
    <source>
        <dbReference type="SAM" id="MobiDB-lite"/>
    </source>
</evidence>